<dbReference type="Proteomes" id="UP001629214">
    <property type="component" value="Unassembled WGS sequence"/>
</dbReference>
<dbReference type="RefSeq" id="WP_408164587.1">
    <property type="nucleotide sequence ID" value="NZ_JAQQFR010000001.1"/>
</dbReference>
<dbReference type="EMBL" id="JAQQFR010000001">
    <property type="protein sequence ID" value="MFL9876751.1"/>
    <property type="molecule type" value="Genomic_DNA"/>
</dbReference>
<keyword evidence="3" id="KW-1185">Reference proteome</keyword>
<comment type="caution">
    <text evidence="2">The sequence shown here is derived from an EMBL/GenBank/DDBJ whole genome shotgun (WGS) entry which is preliminary data.</text>
</comment>
<accession>A0ABW8Z341</accession>
<gene>
    <name evidence="2" type="ORF">PQR63_00030</name>
</gene>
<evidence type="ECO:0000256" key="1">
    <source>
        <dbReference type="SAM" id="Phobius"/>
    </source>
</evidence>
<keyword evidence="1" id="KW-1133">Transmembrane helix</keyword>
<protein>
    <submittedName>
        <fullName evidence="2">Uncharacterized protein</fullName>
    </submittedName>
</protein>
<keyword evidence="1" id="KW-0812">Transmembrane</keyword>
<proteinExistence type="predicted"/>
<evidence type="ECO:0000313" key="3">
    <source>
        <dbReference type="Proteomes" id="UP001629214"/>
    </source>
</evidence>
<name>A0ABW8Z341_9BURK</name>
<feature type="transmembrane region" description="Helical" evidence="1">
    <location>
        <begin position="12"/>
        <end position="34"/>
    </location>
</feature>
<sequence>MSQSLLYLEKRQLLRAAPVFIVVFSLPGQLRIFYANGRTIIHCPINVKQKMTGLQIYFEKQEALIQRRSRTAILRAGNGAQVARK</sequence>
<keyword evidence="1" id="KW-0472">Membrane</keyword>
<organism evidence="2 3">
    <name type="scientific">Herbaspirillum rhizosphaerae</name>
    <dbReference type="NCBI Taxonomy" id="346179"/>
    <lineage>
        <taxon>Bacteria</taxon>
        <taxon>Pseudomonadati</taxon>
        <taxon>Pseudomonadota</taxon>
        <taxon>Betaproteobacteria</taxon>
        <taxon>Burkholderiales</taxon>
        <taxon>Oxalobacteraceae</taxon>
        <taxon>Herbaspirillum</taxon>
    </lineage>
</organism>
<reference evidence="2 3" key="1">
    <citation type="journal article" date="2024" name="Chem. Sci.">
        <title>Discovery of megapolipeptins by genome mining of a Burkholderiales bacteria collection.</title>
        <authorList>
            <person name="Paulo B.S."/>
            <person name="Recchia M.J.J."/>
            <person name="Lee S."/>
            <person name="Fergusson C.H."/>
            <person name="Romanowski S.B."/>
            <person name="Hernandez A."/>
            <person name="Krull N."/>
            <person name="Liu D.Y."/>
            <person name="Cavanagh H."/>
            <person name="Bos A."/>
            <person name="Gray C.A."/>
            <person name="Murphy B.T."/>
            <person name="Linington R.G."/>
            <person name="Eustaquio A.S."/>
        </authorList>
    </citation>
    <scope>NUCLEOTIDE SEQUENCE [LARGE SCALE GENOMIC DNA]</scope>
    <source>
        <strain evidence="2 3">RL21-008-BIB-B</strain>
    </source>
</reference>
<evidence type="ECO:0000313" key="2">
    <source>
        <dbReference type="EMBL" id="MFL9876751.1"/>
    </source>
</evidence>